<dbReference type="AlphaFoldDB" id="A0A494ZB89"/>
<gene>
    <name evidence="1" type="ORF">D8M03_00530</name>
</gene>
<accession>A0A494ZB89</accession>
<keyword evidence="2" id="KW-1185">Reference proteome</keyword>
<evidence type="ECO:0000313" key="2">
    <source>
        <dbReference type="Proteomes" id="UP000272238"/>
    </source>
</evidence>
<protein>
    <submittedName>
        <fullName evidence="1">Uncharacterized protein</fullName>
    </submittedName>
</protein>
<name>A0A494ZB89_9BACL</name>
<dbReference type="Proteomes" id="UP000272238">
    <property type="component" value="Unassembled WGS sequence"/>
</dbReference>
<sequence>MAVSFLVPAQTLLPLSFSGDNPLTFIGTLTDLELRLKPFVFRKEEGWNHEHTRRPFHRDGAFYFALVAKFVCL</sequence>
<evidence type="ECO:0000313" key="1">
    <source>
        <dbReference type="EMBL" id="RKQ20069.1"/>
    </source>
</evidence>
<dbReference type="EMBL" id="RBZN01000001">
    <property type="protein sequence ID" value="RKQ20069.1"/>
    <property type="molecule type" value="Genomic_DNA"/>
</dbReference>
<proteinExistence type="predicted"/>
<comment type="caution">
    <text evidence="1">The sequence shown here is derived from an EMBL/GenBank/DDBJ whole genome shotgun (WGS) entry which is preliminary data.</text>
</comment>
<organism evidence="1 2">
    <name type="scientific">Ureibacillus endophyticus</name>
    <dbReference type="NCBI Taxonomy" id="1978490"/>
    <lineage>
        <taxon>Bacteria</taxon>
        <taxon>Bacillati</taxon>
        <taxon>Bacillota</taxon>
        <taxon>Bacilli</taxon>
        <taxon>Bacillales</taxon>
        <taxon>Caryophanaceae</taxon>
        <taxon>Ureibacillus</taxon>
    </lineage>
</organism>
<reference evidence="1 2" key="1">
    <citation type="journal article" date="2016" name="Antonie Van Leeuwenhoek">
        <title>Lysinibacillus endophyticus sp. nov., an indole-3-acetic acid producing endophytic bacterium isolated from corn root (Zea mays cv. Xinken-5).</title>
        <authorList>
            <person name="Yu J."/>
            <person name="Guan X."/>
            <person name="Liu C."/>
            <person name="Xiang W."/>
            <person name="Yu Z."/>
            <person name="Liu X."/>
            <person name="Wang G."/>
        </authorList>
    </citation>
    <scope>NUCLEOTIDE SEQUENCE [LARGE SCALE GENOMIC DNA]</scope>
    <source>
        <strain evidence="1 2">DSM 100506</strain>
    </source>
</reference>